<sequence length="88" mass="9978">MVQVRIFKKVVENGKMQIEQSKKNGVMSKKYYRLCLKNEGGRRPPGEGNGDQRTRACWCETLEHELVHQAGYDGARAGTPESPKIQTE</sequence>
<organism evidence="1 2">
    <name type="scientific">Candidatus Berkelbacteria bacterium Licking1014_7</name>
    <dbReference type="NCBI Taxonomy" id="2017147"/>
    <lineage>
        <taxon>Bacteria</taxon>
        <taxon>Candidatus Berkelbacteria</taxon>
    </lineage>
</organism>
<dbReference type="AlphaFoldDB" id="A0A554LJE0"/>
<dbReference type="EMBL" id="VMGK01000009">
    <property type="protein sequence ID" value="TSC92993.1"/>
    <property type="molecule type" value="Genomic_DNA"/>
</dbReference>
<accession>A0A554LJE0</accession>
<gene>
    <name evidence="1" type="ORF">CEN89_358</name>
</gene>
<dbReference type="Proteomes" id="UP000315689">
    <property type="component" value="Unassembled WGS sequence"/>
</dbReference>
<reference evidence="1 2" key="1">
    <citation type="submission" date="2017-07" db="EMBL/GenBank/DDBJ databases">
        <title>Mechanisms for carbon and nitrogen cycling indicate functional differentiation within the Candidate Phyla Radiation.</title>
        <authorList>
            <person name="Danczak R.E."/>
            <person name="Johnston M.D."/>
            <person name="Kenah C."/>
            <person name="Slattery M."/>
            <person name="Wrighton K.C."/>
            <person name="Wilkins M.J."/>
        </authorList>
    </citation>
    <scope>NUCLEOTIDE SEQUENCE [LARGE SCALE GENOMIC DNA]</scope>
    <source>
        <strain evidence="1">Licking1014_7</strain>
    </source>
</reference>
<proteinExistence type="predicted"/>
<name>A0A554LJE0_9BACT</name>
<protein>
    <submittedName>
        <fullName evidence="1">Uncharacterized protein</fullName>
    </submittedName>
</protein>
<comment type="caution">
    <text evidence="1">The sequence shown here is derived from an EMBL/GenBank/DDBJ whole genome shotgun (WGS) entry which is preliminary data.</text>
</comment>
<evidence type="ECO:0000313" key="2">
    <source>
        <dbReference type="Proteomes" id="UP000315689"/>
    </source>
</evidence>
<evidence type="ECO:0000313" key="1">
    <source>
        <dbReference type="EMBL" id="TSC92993.1"/>
    </source>
</evidence>